<proteinExistence type="predicted"/>
<evidence type="ECO:0000313" key="3">
    <source>
        <dbReference type="WBParaSite" id="nRc.2.0.1.t39882-RA"/>
    </source>
</evidence>
<protein>
    <submittedName>
        <fullName evidence="3">Secreted protein</fullName>
    </submittedName>
</protein>
<dbReference type="WBParaSite" id="nRc.2.0.1.t39882-RA">
    <property type="protein sequence ID" value="nRc.2.0.1.t39882-RA"/>
    <property type="gene ID" value="nRc.2.0.1.g39882"/>
</dbReference>
<evidence type="ECO:0000313" key="2">
    <source>
        <dbReference type="Proteomes" id="UP000887565"/>
    </source>
</evidence>
<feature type="signal peptide" evidence="1">
    <location>
        <begin position="1"/>
        <end position="16"/>
    </location>
</feature>
<name>A0A915KM12_ROMCU</name>
<reference evidence="3" key="1">
    <citation type="submission" date="2022-11" db="UniProtKB">
        <authorList>
            <consortium name="WormBaseParasite"/>
        </authorList>
    </citation>
    <scope>IDENTIFICATION</scope>
</reference>
<feature type="chain" id="PRO_5037162022" evidence="1">
    <location>
        <begin position="17"/>
        <end position="121"/>
    </location>
</feature>
<dbReference type="AlphaFoldDB" id="A0A915KM12"/>
<keyword evidence="2" id="KW-1185">Reference proteome</keyword>
<sequence length="121" mass="12738">MQRALVFCAVVTLVFSVILFKAKSSFCWSVSQGNDLSRAAGSWSVKSQSAAAVATSQSIEDWAVVGVGFVRIAPQACPLRNAGAISACRSVEAVSVRLSRLGLVVRALLPVTREVFLGALP</sequence>
<organism evidence="2 3">
    <name type="scientific">Romanomermis culicivorax</name>
    <name type="common">Nematode worm</name>
    <dbReference type="NCBI Taxonomy" id="13658"/>
    <lineage>
        <taxon>Eukaryota</taxon>
        <taxon>Metazoa</taxon>
        <taxon>Ecdysozoa</taxon>
        <taxon>Nematoda</taxon>
        <taxon>Enoplea</taxon>
        <taxon>Dorylaimia</taxon>
        <taxon>Mermithida</taxon>
        <taxon>Mermithoidea</taxon>
        <taxon>Mermithidae</taxon>
        <taxon>Romanomermis</taxon>
    </lineage>
</organism>
<dbReference type="Proteomes" id="UP000887565">
    <property type="component" value="Unplaced"/>
</dbReference>
<evidence type="ECO:0000256" key="1">
    <source>
        <dbReference type="SAM" id="SignalP"/>
    </source>
</evidence>
<keyword evidence="1" id="KW-0732">Signal</keyword>
<accession>A0A915KM12</accession>